<evidence type="ECO:0000313" key="4">
    <source>
        <dbReference type="Proteomes" id="UP000298327"/>
    </source>
</evidence>
<keyword evidence="4" id="KW-1185">Reference proteome</keyword>
<proteinExistence type="predicted"/>
<dbReference type="PANTHER" id="PTHR47417:SF1">
    <property type="entry name" value="SMR DOMAIN-CONTAINING PROTEIN YPL199C"/>
    <property type="match status" value="1"/>
</dbReference>
<dbReference type="STRING" id="205917.A0A4Y9YQ80"/>
<protein>
    <recommendedName>
        <fullName evidence="2">Smr domain-containing protein</fullName>
    </recommendedName>
</protein>
<gene>
    <name evidence="3" type="ORF">EVG20_g6154</name>
</gene>
<evidence type="ECO:0000259" key="2">
    <source>
        <dbReference type="PROSITE" id="PS50828"/>
    </source>
</evidence>
<dbReference type="InterPro" id="IPR002625">
    <property type="entry name" value="Smr_dom"/>
</dbReference>
<comment type="caution">
    <text evidence="3">The sequence shown here is derived from an EMBL/GenBank/DDBJ whole genome shotgun (WGS) entry which is preliminary data.</text>
</comment>
<dbReference type="SMART" id="SM00463">
    <property type="entry name" value="SMR"/>
    <property type="match status" value="1"/>
</dbReference>
<accession>A0A4Y9YQ80</accession>
<dbReference type="SUPFAM" id="SSF160443">
    <property type="entry name" value="SMR domain-like"/>
    <property type="match status" value="1"/>
</dbReference>
<dbReference type="InterPro" id="IPR053020">
    <property type="entry name" value="Smr_domain_protein"/>
</dbReference>
<feature type="compositionally biased region" description="Basic and acidic residues" evidence="1">
    <location>
        <begin position="119"/>
        <end position="142"/>
    </location>
</feature>
<dbReference type="OrthoDB" id="3231855at2759"/>
<dbReference type="EMBL" id="SEOQ01000397">
    <property type="protein sequence ID" value="TFY63837.1"/>
    <property type="molecule type" value="Genomic_DNA"/>
</dbReference>
<feature type="region of interest" description="Disordered" evidence="1">
    <location>
        <begin position="106"/>
        <end position="150"/>
    </location>
</feature>
<feature type="region of interest" description="Disordered" evidence="1">
    <location>
        <begin position="1"/>
        <end position="71"/>
    </location>
</feature>
<organism evidence="3 4">
    <name type="scientific">Dentipellis fragilis</name>
    <dbReference type="NCBI Taxonomy" id="205917"/>
    <lineage>
        <taxon>Eukaryota</taxon>
        <taxon>Fungi</taxon>
        <taxon>Dikarya</taxon>
        <taxon>Basidiomycota</taxon>
        <taxon>Agaricomycotina</taxon>
        <taxon>Agaricomycetes</taxon>
        <taxon>Russulales</taxon>
        <taxon>Hericiaceae</taxon>
        <taxon>Dentipellis</taxon>
    </lineage>
</organism>
<evidence type="ECO:0000256" key="1">
    <source>
        <dbReference type="SAM" id="MobiDB-lite"/>
    </source>
</evidence>
<name>A0A4Y9YQ80_9AGAM</name>
<dbReference type="Pfam" id="PF01713">
    <property type="entry name" value="Smr"/>
    <property type="match status" value="1"/>
</dbReference>
<feature type="non-terminal residue" evidence="3">
    <location>
        <position position="1"/>
    </location>
</feature>
<dbReference type="PANTHER" id="PTHR47417">
    <property type="entry name" value="SMR DOMAIN-CONTAINING PROTEIN YPL199C"/>
    <property type="match status" value="1"/>
</dbReference>
<dbReference type="AlphaFoldDB" id="A0A4Y9YQ80"/>
<dbReference type="InterPro" id="IPR036063">
    <property type="entry name" value="Smr_dom_sf"/>
</dbReference>
<evidence type="ECO:0000313" key="3">
    <source>
        <dbReference type="EMBL" id="TFY63837.1"/>
    </source>
</evidence>
<reference evidence="3 4" key="1">
    <citation type="submission" date="2019-02" db="EMBL/GenBank/DDBJ databases">
        <title>Genome sequencing of the rare red list fungi Dentipellis fragilis.</title>
        <authorList>
            <person name="Buettner E."/>
            <person name="Kellner H."/>
        </authorList>
    </citation>
    <scope>NUCLEOTIDE SEQUENCE [LARGE SCALE GENOMIC DNA]</scope>
    <source>
        <strain evidence="3 4">DSM 105465</strain>
    </source>
</reference>
<dbReference type="Gene3D" id="3.30.1370.110">
    <property type="match status" value="1"/>
</dbReference>
<sequence length="311" mass="34598">PPPPVQTRPQSPIPSTVLRSSPQPPEIPSIEDLYEDGPRTPTTTSAALPVPAPLMPVPELFQHPLPPLSVPALGLVPQPEVHETQPSMDDMPEIQVQEDLVANARPREPEPPAYEEVEVSEKPEKNEEPGSSSLDRHSEAGDTVRSSVLSGGNRNSILLRADVLRDQAQSEEAERDRIGRDRKKALLERRHTDALRHKVEYEEAHDRAMNLHKRAARRYFKAHNLSTEPQTIDVHRLKVPEAIRQTEIALRDTLVEGGTQLRVITGRGNHSAGKIPVLKLAIVREMTEQHRLTTEVDPNNPGVVIIRLPSS</sequence>
<dbReference type="PROSITE" id="PS50828">
    <property type="entry name" value="SMR"/>
    <property type="match status" value="1"/>
</dbReference>
<dbReference type="Proteomes" id="UP000298327">
    <property type="component" value="Unassembled WGS sequence"/>
</dbReference>
<feature type="domain" description="Smr" evidence="2">
    <location>
        <begin position="232"/>
        <end position="309"/>
    </location>
</feature>